<feature type="compositionally biased region" description="Low complexity" evidence="1">
    <location>
        <begin position="8"/>
        <end position="17"/>
    </location>
</feature>
<keyword evidence="2" id="KW-0472">Membrane</keyword>
<accession>A0A1H1SZR7</accession>
<keyword evidence="2" id="KW-1133">Transmembrane helix</keyword>
<dbReference type="AlphaFoldDB" id="A0A1H1SZR7"/>
<dbReference type="EMBL" id="LT629765">
    <property type="protein sequence ID" value="SDS53404.1"/>
    <property type="molecule type" value="Genomic_DNA"/>
</dbReference>
<keyword evidence="2" id="KW-0812">Transmembrane</keyword>
<protein>
    <submittedName>
        <fullName evidence="3">Uncharacterized protein</fullName>
    </submittedName>
</protein>
<evidence type="ECO:0000256" key="1">
    <source>
        <dbReference type="SAM" id="MobiDB-lite"/>
    </source>
</evidence>
<dbReference type="Proteomes" id="UP000182237">
    <property type="component" value="Chromosome I"/>
</dbReference>
<keyword evidence="4" id="KW-1185">Reference proteome</keyword>
<organism evidence="3 4">
    <name type="scientific">Corynebacterium timonense</name>
    <dbReference type="NCBI Taxonomy" id="441500"/>
    <lineage>
        <taxon>Bacteria</taxon>
        <taxon>Bacillati</taxon>
        <taxon>Actinomycetota</taxon>
        <taxon>Actinomycetes</taxon>
        <taxon>Mycobacteriales</taxon>
        <taxon>Corynebacteriaceae</taxon>
        <taxon>Corynebacterium</taxon>
    </lineage>
</organism>
<name>A0A1H1SZR7_9CORY</name>
<feature type="region of interest" description="Disordered" evidence="1">
    <location>
        <begin position="1"/>
        <end position="34"/>
    </location>
</feature>
<evidence type="ECO:0000313" key="3">
    <source>
        <dbReference type="EMBL" id="SDS53404.1"/>
    </source>
</evidence>
<gene>
    <name evidence="3" type="ORF">SAMN04488539_1863</name>
</gene>
<feature type="transmembrane region" description="Helical" evidence="2">
    <location>
        <begin position="41"/>
        <end position="61"/>
    </location>
</feature>
<reference evidence="3 4" key="1">
    <citation type="submission" date="2016-10" db="EMBL/GenBank/DDBJ databases">
        <authorList>
            <person name="de Groot N.N."/>
        </authorList>
    </citation>
    <scope>NUCLEOTIDE SEQUENCE [LARGE SCALE GENOMIC DNA]</scope>
    <source>
        <strain evidence="3 4">DSM 45434</strain>
    </source>
</reference>
<evidence type="ECO:0000313" key="4">
    <source>
        <dbReference type="Proteomes" id="UP000182237"/>
    </source>
</evidence>
<sequence>MLPPPWPSGSTGSTGSPGSAGGAGSSGALVERSGRRENPRVVVVVVVSVWVCVTVTGGWFASSAAPRHRNMNTSAARVASTATTPRAIAAAFEPDPDAGAALEPAWGGGPYEASPAYAYSCSFGSGKYCLGRSDCGGWCDACGSRRNWRVSSSLEFVGGS</sequence>
<evidence type="ECO:0000256" key="2">
    <source>
        <dbReference type="SAM" id="Phobius"/>
    </source>
</evidence>
<proteinExistence type="predicted"/>